<dbReference type="EMBL" id="JABEZW010000007">
    <property type="protein sequence ID" value="MBA0769280.1"/>
    <property type="molecule type" value="Genomic_DNA"/>
</dbReference>
<dbReference type="InterPro" id="IPR044861">
    <property type="entry name" value="IPNS-like_FE2OG_OXY"/>
</dbReference>
<dbReference type="Proteomes" id="UP000593568">
    <property type="component" value="Unassembled WGS sequence"/>
</dbReference>
<gene>
    <name evidence="3" type="ORF">Gotri_018027</name>
</gene>
<sequence>KGEKDWTRRIDNDRHLICIEDPFVVSHDLGRVVDKFSIKVLRAEFERAADVMHHDPNPWITLFEPYVPDPQELARFKELLKKPVRLKSGWPDNEDMADLGEFGRTDRLKPYELRDERSSPVTQPMPPPGERSNFLPTSGTKNQHQPSALDVSILGSESDMPSQDLSSLVPITTIVDKACKKHGVFMVVNHGEDPGLVDRAHRCMDFFRFPPSCHGKKLSFRYCPDSPNIVEQYFVSVMGQDFRHFGKVYQEYCEAMNKLSMEVMELLGLSLVLGRAYLRDFFQGNDSILRLNHYPPCPKPDLALGTGPHADPTALTILDQDQVDGLQALCYKSCLHRPVVNNERARRSIAFFVGTKMNKTVTPATALVNVENPRIYPDFKWATFLEFTQKHYKVNMKTLEALIPRMKIANVYMAMDLSLEIDYVEK</sequence>
<feature type="domain" description="Isopenicillin N synthase-like Fe(2+) 2OG dioxygenase" evidence="2">
    <location>
        <begin position="286"/>
        <end position="328"/>
    </location>
</feature>
<dbReference type="SUPFAM" id="SSF51197">
    <property type="entry name" value="Clavaminate synthase-like"/>
    <property type="match status" value="1"/>
</dbReference>
<feature type="compositionally biased region" description="Polar residues" evidence="1">
    <location>
        <begin position="134"/>
        <end position="145"/>
    </location>
</feature>
<reference evidence="3 4" key="1">
    <citation type="journal article" date="2019" name="Genome Biol. Evol.">
        <title>Insights into the evolution of the New World diploid cottons (Gossypium, subgenus Houzingenia) based on genome sequencing.</title>
        <authorList>
            <person name="Grover C.E."/>
            <person name="Arick M.A. 2nd"/>
            <person name="Thrash A."/>
            <person name="Conover J.L."/>
            <person name="Sanders W.S."/>
            <person name="Peterson D.G."/>
            <person name="Frelichowski J.E."/>
            <person name="Scheffler J.A."/>
            <person name="Scheffler B.E."/>
            <person name="Wendel J.F."/>
        </authorList>
    </citation>
    <scope>NUCLEOTIDE SEQUENCE [LARGE SCALE GENOMIC DNA]</scope>
    <source>
        <strain evidence="3">8</strain>
        <tissue evidence="3">Leaf</tissue>
    </source>
</reference>
<dbReference type="AlphaFoldDB" id="A0A7J9E8G4"/>
<dbReference type="Gene3D" id="1.10.1410.10">
    <property type="match status" value="1"/>
</dbReference>
<dbReference type="InterPro" id="IPR050231">
    <property type="entry name" value="Iron_ascorbate_oxido_reductase"/>
</dbReference>
<evidence type="ECO:0000259" key="2">
    <source>
        <dbReference type="Pfam" id="PF03171"/>
    </source>
</evidence>
<dbReference type="Pfam" id="PF03171">
    <property type="entry name" value="2OG-FeII_Oxy"/>
    <property type="match status" value="1"/>
</dbReference>
<dbReference type="Gene3D" id="2.60.120.330">
    <property type="entry name" value="B-lactam Antibiotic, Isopenicillin N Synthase, Chain"/>
    <property type="match status" value="2"/>
</dbReference>
<name>A0A7J9E8G4_9ROSI</name>
<comment type="caution">
    <text evidence="3">The sequence shown here is derived from an EMBL/GenBank/DDBJ whole genome shotgun (WGS) entry which is preliminary data.</text>
</comment>
<accession>A0A7J9E8G4</accession>
<evidence type="ECO:0000256" key="1">
    <source>
        <dbReference type="SAM" id="MobiDB-lite"/>
    </source>
</evidence>
<dbReference type="SUPFAM" id="SSF81631">
    <property type="entry name" value="PAP/OAS1 substrate-binding domain"/>
    <property type="match status" value="1"/>
</dbReference>
<feature type="region of interest" description="Disordered" evidence="1">
    <location>
        <begin position="112"/>
        <end position="145"/>
    </location>
</feature>
<dbReference type="InterPro" id="IPR027443">
    <property type="entry name" value="IPNS-like_sf"/>
</dbReference>
<dbReference type="PANTHER" id="PTHR47990">
    <property type="entry name" value="2-OXOGLUTARATE (2OG) AND FE(II)-DEPENDENT OXYGENASE SUPERFAMILY PROTEIN-RELATED"/>
    <property type="match status" value="1"/>
</dbReference>
<proteinExistence type="predicted"/>
<keyword evidence="4" id="KW-1185">Reference proteome</keyword>
<evidence type="ECO:0000313" key="3">
    <source>
        <dbReference type="EMBL" id="MBA0769280.1"/>
    </source>
</evidence>
<protein>
    <recommendedName>
        <fullName evidence="2">Isopenicillin N synthase-like Fe(2+) 2OG dioxygenase domain-containing protein</fullName>
    </recommendedName>
</protein>
<organism evidence="3 4">
    <name type="scientific">Gossypium trilobum</name>
    <dbReference type="NCBI Taxonomy" id="34281"/>
    <lineage>
        <taxon>Eukaryota</taxon>
        <taxon>Viridiplantae</taxon>
        <taxon>Streptophyta</taxon>
        <taxon>Embryophyta</taxon>
        <taxon>Tracheophyta</taxon>
        <taxon>Spermatophyta</taxon>
        <taxon>Magnoliopsida</taxon>
        <taxon>eudicotyledons</taxon>
        <taxon>Gunneridae</taxon>
        <taxon>Pentapetalae</taxon>
        <taxon>rosids</taxon>
        <taxon>malvids</taxon>
        <taxon>Malvales</taxon>
        <taxon>Malvaceae</taxon>
        <taxon>Malvoideae</taxon>
        <taxon>Gossypium</taxon>
    </lineage>
</organism>
<feature type="non-terminal residue" evidence="3">
    <location>
        <position position="1"/>
    </location>
</feature>
<evidence type="ECO:0000313" key="4">
    <source>
        <dbReference type="Proteomes" id="UP000593568"/>
    </source>
</evidence>